<feature type="transmembrane region" description="Helical" evidence="1">
    <location>
        <begin position="94"/>
        <end position="112"/>
    </location>
</feature>
<evidence type="ECO:0000259" key="2">
    <source>
        <dbReference type="Pfam" id="PF02517"/>
    </source>
</evidence>
<keyword evidence="1" id="KW-0472">Membrane</keyword>
<sequence>MTHSGAATQAGTALPRMAVAFELLVTVLLLWWLLDALPPQWWAVSEAIDGLPWRFVLARLLELFTLLVLLRWVARLGLGAADIGLHWCGARRSLAVALVWTLPLMACLYLLATHAALSASVPLGLDWSRLDWTYATYALVVPLQELMARGMLQSALERLLPWPGPIARWGAVVLAALLFALWHWSFGVPLALVSLFSGLLWGGLFALHRNLLGVSVSHFLLGNWAGVLGLWTLWS</sequence>
<dbReference type="RefSeq" id="WP_157983663.1">
    <property type="nucleotide sequence ID" value="NZ_QXNC01000005.1"/>
</dbReference>
<dbReference type="GO" id="GO:0006508">
    <property type="term" value="P:proteolysis"/>
    <property type="evidence" value="ECO:0007669"/>
    <property type="project" value="UniProtKB-KW"/>
</dbReference>
<keyword evidence="1" id="KW-0812">Transmembrane</keyword>
<reference evidence="3 4" key="1">
    <citation type="submission" date="2019-03" db="EMBL/GenBank/DDBJ databases">
        <title>Genomic Encyclopedia of Type Strains, Phase IV (KMG-IV): sequencing the most valuable type-strain genomes for metagenomic binning, comparative biology and taxonomic classification.</title>
        <authorList>
            <person name="Goeker M."/>
        </authorList>
    </citation>
    <scope>NUCLEOTIDE SEQUENCE [LARGE SCALE GENOMIC DNA]</scope>
    <source>
        <strain evidence="3 4">DSM 1837</strain>
    </source>
</reference>
<dbReference type="AlphaFoldDB" id="A0A4R2NGG2"/>
<feature type="domain" description="CAAX prenyl protease 2/Lysostaphin resistance protein A-like" evidence="2">
    <location>
        <begin position="134"/>
        <end position="220"/>
    </location>
</feature>
<accession>A0A4R2NGG2</accession>
<gene>
    <name evidence="3" type="ORF">EV674_10166</name>
</gene>
<organism evidence="3 4">
    <name type="scientific">Simplicispira metamorpha</name>
    <dbReference type="NCBI Taxonomy" id="80881"/>
    <lineage>
        <taxon>Bacteria</taxon>
        <taxon>Pseudomonadati</taxon>
        <taxon>Pseudomonadota</taxon>
        <taxon>Betaproteobacteria</taxon>
        <taxon>Burkholderiales</taxon>
        <taxon>Comamonadaceae</taxon>
        <taxon>Simplicispira</taxon>
    </lineage>
</organism>
<comment type="caution">
    <text evidence="3">The sequence shown here is derived from an EMBL/GenBank/DDBJ whole genome shotgun (WGS) entry which is preliminary data.</text>
</comment>
<evidence type="ECO:0000313" key="3">
    <source>
        <dbReference type="EMBL" id="TCP20417.1"/>
    </source>
</evidence>
<dbReference type="GO" id="GO:0080120">
    <property type="term" value="P:CAAX-box protein maturation"/>
    <property type="evidence" value="ECO:0007669"/>
    <property type="project" value="UniProtKB-ARBA"/>
</dbReference>
<feature type="transmembrane region" description="Helical" evidence="1">
    <location>
        <begin position="12"/>
        <end position="33"/>
    </location>
</feature>
<evidence type="ECO:0000256" key="1">
    <source>
        <dbReference type="SAM" id="Phobius"/>
    </source>
</evidence>
<keyword evidence="1" id="KW-1133">Transmembrane helix</keyword>
<feature type="transmembrane region" description="Helical" evidence="1">
    <location>
        <begin position="53"/>
        <end position="73"/>
    </location>
</feature>
<name>A0A4R2NGG2_9BURK</name>
<evidence type="ECO:0000313" key="4">
    <source>
        <dbReference type="Proteomes" id="UP000295182"/>
    </source>
</evidence>
<keyword evidence="3" id="KW-0378">Hydrolase</keyword>
<dbReference type="Proteomes" id="UP000295182">
    <property type="component" value="Unassembled WGS sequence"/>
</dbReference>
<protein>
    <submittedName>
        <fullName evidence="3">CAAX prenyl protease-like protein</fullName>
    </submittedName>
</protein>
<keyword evidence="4" id="KW-1185">Reference proteome</keyword>
<dbReference type="EMBL" id="SLXH01000001">
    <property type="protein sequence ID" value="TCP20417.1"/>
    <property type="molecule type" value="Genomic_DNA"/>
</dbReference>
<dbReference type="Pfam" id="PF02517">
    <property type="entry name" value="Rce1-like"/>
    <property type="match status" value="1"/>
</dbReference>
<dbReference type="InterPro" id="IPR003675">
    <property type="entry name" value="Rce1/LyrA-like_dom"/>
</dbReference>
<feature type="transmembrane region" description="Helical" evidence="1">
    <location>
        <begin position="188"/>
        <end position="207"/>
    </location>
</feature>
<feature type="transmembrane region" description="Helical" evidence="1">
    <location>
        <begin position="214"/>
        <end position="234"/>
    </location>
</feature>
<proteinExistence type="predicted"/>
<keyword evidence="3" id="KW-0645">Protease</keyword>
<dbReference type="GO" id="GO:0004175">
    <property type="term" value="F:endopeptidase activity"/>
    <property type="evidence" value="ECO:0007669"/>
    <property type="project" value="UniProtKB-ARBA"/>
</dbReference>